<name>A0A512RPT1_9BACT</name>
<evidence type="ECO:0000256" key="1">
    <source>
        <dbReference type="SAM" id="MobiDB-lite"/>
    </source>
</evidence>
<dbReference type="AlphaFoldDB" id="A0A512RPT1"/>
<dbReference type="Proteomes" id="UP000321436">
    <property type="component" value="Unassembled WGS sequence"/>
</dbReference>
<organism evidence="3 4">
    <name type="scientific">Chitinophaga cymbidii</name>
    <dbReference type="NCBI Taxonomy" id="1096750"/>
    <lineage>
        <taxon>Bacteria</taxon>
        <taxon>Pseudomonadati</taxon>
        <taxon>Bacteroidota</taxon>
        <taxon>Chitinophagia</taxon>
        <taxon>Chitinophagales</taxon>
        <taxon>Chitinophagaceae</taxon>
        <taxon>Chitinophaga</taxon>
    </lineage>
</organism>
<proteinExistence type="predicted"/>
<accession>A0A512RPT1</accession>
<protein>
    <submittedName>
        <fullName evidence="3">Relaxase</fullName>
    </submittedName>
</protein>
<gene>
    <name evidence="3" type="ORF">CCY01nite_39660</name>
</gene>
<dbReference type="InterPro" id="IPR005094">
    <property type="entry name" value="Endonuclease_MobA/VirD2"/>
</dbReference>
<feature type="compositionally biased region" description="Basic residues" evidence="1">
    <location>
        <begin position="387"/>
        <end position="396"/>
    </location>
</feature>
<comment type="caution">
    <text evidence="3">The sequence shown here is derived from an EMBL/GenBank/DDBJ whole genome shotgun (WGS) entry which is preliminary data.</text>
</comment>
<dbReference type="RefSeq" id="WP_186831174.1">
    <property type="nucleotide sequence ID" value="NZ_BKAU01000005.1"/>
</dbReference>
<keyword evidence="4" id="KW-1185">Reference proteome</keyword>
<dbReference type="Pfam" id="PF03432">
    <property type="entry name" value="Relaxase"/>
    <property type="match status" value="1"/>
</dbReference>
<evidence type="ECO:0000313" key="3">
    <source>
        <dbReference type="EMBL" id="GEP97706.1"/>
    </source>
</evidence>
<feature type="domain" description="MobA/VirD2-like nuclease" evidence="2">
    <location>
        <begin position="7"/>
        <end position="141"/>
    </location>
</feature>
<evidence type="ECO:0000259" key="2">
    <source>
        <dbReference type="Pfam" id="PF03432"/>
    </source>
</evidence>
<reference evidence="3 4" key="1">
    <citation type="submission" date="2019-07" db="EMBL/GenBank/DDBJ databases">
        <title>Whole genome shotgun sequence of Chitinophaga cymbidii NBRC 109752.</title>
        <authorList>
            <person name="Hosoyama A."/>
            <person name="Uohara A."/>
            <person name="Ohji S."/>
            <person name="Ichikawa N."/>
        </authorList>
    </citation>
    <scope>NUCLEOTIDE SEQUENCE [LARGE SCALE GENOMIC DNA]</scope>
    <source>
        <strain evidence="3 4">NBRC 109752</strain>
    </source>
</reference>
<dbReference type="EMBL" id="BKAU01000005">
    <property type="protein sequence ID" value="GEP97706.1"/>
    <property type="molecule type" value="Genomic_DNA"/>
</dbReference>
<sequence length="396" mass="45565">MRGALSYNERKISRGEAELLLASRFGCELPSLGFTEKLNRFQRLNNRSQTVTTNTLHLSLNFSPYDKLDDQKLQAIAVDYMNRIGFGNQPFLVYRHDDTAHPHIHILTSIIRPNGRPIDIHNIGKLKSEPARKDIEREYDLIPAESMKREVTLPLYPASLDDELDHQKSKLVISNIVMEVTSLYHFTSLDELNAILKDYNIVADPGIPGSRMRENGGLVYSRVWHGNKIGTPVKASSIYGQPTLKFLQRKFKRELQRKHLYATHTAGIVKSLLEKPLRFTETRFKQILAKRKVRCEIQRDTQGQLLDIRFIDHFSKTVLSYQDIKIPIELLGSKLIQDRQKSKTENKQQNQPYSEPQVDLSQLTLKLLKGLLVNENEGSGISPEFLKKKRKKRKGN</sequence>
<evidence type="ECO:0000313" key="4">
    <source>
        <dbReference type="Proteomes" id="UP000321436"/>
    </source>
</evidence>
<feature type="region of interest" description="Disordered" evidence="1">
    <location>
        <begin position="376"/>
        <end position="396"/>
    </location>
</feature>